<dbReference type="PANTHER" id="PTHR23131:SF0">
    <property type="entry name" value="ENDORIBONUCLEASE LACTB2"/>
    <property type="match status" value="1"/>
</dbReference>
<dbReference type="Gene3D" id="1.10.10.10">
    <property type="entry name" value="Winged helix-like DNA-binding domain superfamily/Winged helix DNA-binding domain"/>
    <property type="match status" value="1"/>
</dbReference>
<feature type="domain" description="Metallo-beta-lactamase" evidence="1">
    <location>
        <begin position="18"/>
        <end position="179"/>
    </location>
</feature>
<dbReference type="InterPro" id="IPR001279">
    <property type="entry name" value="Metallo-B-lactamas"/>
</dbReference>
<dbReference type="InParanoid" id="A0LWF9"/>
<dbReference type="Gene3D" id="3.60.15.10">
    <property type="entry name" value="Ribonuclease Z/Hydroxyacylglutathione hydrolase-like"/>
    <property type="match status" value="1"/>
</dbReference>
<organism evidence="2 3">
    <name type="scientific">Acidothermus cellulolyticus (strain ATCC 43068 / DSM 8971 / 11B)</name>
    <dbReference type="NCBI Taxonomy" id="351607"/>
    <lineage>
        <taxon>Bacteria</taxon>
        <taxon>Bacillati</taxon>
        <taxon>Actinomycetota</taxon>
        <taxon>Actinomycetes</taxon>
        <taxon>Acidothermales</taxon>
        <taxon>Acidothermaceae</taxon>
        <taxon>Acidothermus</taxon>
    </lineage>
</organism>
<dbReference type="InterPro" id="IPR050662">
    <property type="entry name" value="Sec-metab_biosynth-thioest"/>
</dbReference>
<evidence type="ECO:0000259" key="1">
    <source>
        <dbReference type="SMART" id="SM00849"/>
    </source>
</evidence>
<dbReference type="SUPFAM" id="SSF56281">
    <property type="entry name" value="Metallo-hydrolase/oxidoreductase"/>
    <property type="match status" value="1"/>
</dbReference>
<keyword evidence="3" id="KW-1185">Reference proteome</keyword>
<dbReference type="AlphaFoldDB" id="A0LWF9"/>
<name>A0LWF9_ACIC1</name>
<dbReference type="PANTHER" id="PTHR23131">
    <property type="entry name" value="ENDORIBONUCLEASE LACTB2"/>
    <property type="match status" value="1"/>
</dbReference>
<sequence>MHTQLIRADNPSPYTLAGTNTWVITDGGEVIVADPGPASARHLRRIAEAVRGARGVAVVLTHGHVDHAEAALRVAAMVDAPVRAADPRLCQGGPPLADGEQLRVGGLAVEVIAAPGHTQDSVCFAVTADRALLTGDTVLGAGSSLVAWPDGNLGAYLRTLRRLAEFVADHAIDTLLPGHGPVRTDAAAALSELLQHREQRLERIRSALRNGARDVDEVYDAVYRPEVVPELSAAAYSTLLAQLAYVRDIGELPADFADWEAALSSEGH</sequence>
<gene>
    <name evidence="2" type="ordered locus">Acel_1997</name>
</gene>
<evidence type="ECO:0000313" key="2">
    <source>
        <dbReference type="EMBL" id="ABK53769.1"/>
    </source>
</evidence>
<dbReference type="InterPro" id="IPR036866">
    <property type="entry name" value="RibonucZ/Hydroxyglut_hydro"/>
</dbReference>
<evidence type="ECO:0000313" key="3">
    <source>
        <dbReference type="Proteomes" id="UP000008221"/>
    </source>
</evidence>
<dbReference type="STRING" id="351607.Acel_1997"/>
<dbReference type="KEGG" id="ace:Acel_1997"/>
<dbReference type="CDD" id="cd16278">
    <property type="entry name" value="metallo-hydrolase-like_MBL-fold"/>
    <property type="match status" value="1"/>
</dbReference>
<dbReference type="eggNOG" id="COG0491">
    <property type="taxonomic scope" value="Bacteria"/>
</dbReference>
<dbReference type="SMART" id="SM00849">
    <property type="entry name" value="Lactamase_B"/>
    <property type="match status" value="1"/>
</dbReference>
<dbReference type="Proteomes" id="UP000008221">
    <property type="component" value="Chromosome"/>
</dbReference>
<proteinExistence type="predicted"/>
<dbReference type="Pfam" id="PF00753">
    <property type="entry name" value="Lactamase_B"/>
    <property type="match status" value="1"/>
</dbReference>
<dbReference type="RefSeq" id="WP_011720832.1">
    <property type="nucleotide sequence ID" value="NC_008578.1"/>
</dbReference>
<dbReference type="HOGENOM" id="CLU_048478_2_0_11"/>
<dbReference type="EMBL" id="CP000481">
    <property type="protein sequence ID" value="ABK53769.1"/>
    <property type="molecule type" value="Genomic_DNA"/>
</dbReference>
<reference evidence="2 3" key="1">
    <citation type="journal article" date="2009" name="Genome Res.">
        <title>Complete genome of the cellulolytic thermophile Acidothermus cellulolyticus 11B provides insights into its ecophysiological and evolutionary adaptations.</title>
        <authorList>
            <person name="Barabote R.D."/>
            <person name="Xie G."/>
            <person name="Leu D.H."/>
            <person name="Normand P."/>
            <person name="Necsulea A."/>
            <person name="Daubin V."/>
            <person name="Medigue C."/>
            <person name="Adney W.S."/>
            <person name="Xu X.C."/>
            <person name="Lapidus A."/>
            <person name="Parales R.E."/>
            <person name="Detter C."/>
            <person name="Pujic P."/>
            <person name="Bruce D."/>
            <person name="Lavire C."/>
            <person name="Challacombe J.F."/>
            <person name="Brettin T.S."/>
            <person name="Berry A.M."/>
        </authorList>
    </citation>
    <scope>NUCLEOTIDE SEQUENCE [LARGE SCALE GENOMIC DNA]</scope>
    <source>
        <strain evidence="3">ATCC 43068 / DSM 8971 / 11B</strain>
    </source>
</reference>
<dbReference type="OrthoDB" id="9788263at2"/>
<dbReference type="InterPro" id="IPR036388">
    <property type="entry name" value="WH-like_DNA-bd_sf"/>
</dbReference>
<protein>
    <submittedName>
        <fullName evidence="2">Beta-lactamase domain protein</fullName>
    </submittedName>
</protein>
<dbReference type="FunCoup" id="A0LWF9">
    <property type="interactions" value="202"/>
</dbReference>
<accession>A0LWF9</accession>